<keyword evidence="2" id="KW-1185">Reference proteome</keyword>
<reference evidence="1 2" key="1">
    <citation type="submission" date="2023-09" db="EMBL/GenBank/DDBJ databases">
        <authorList>
            <person name="Wang M."/>
        </authorList>
    </citation>
    <scope>NUCLEOTIDE SEQUENCE [LARGE SCALE GENOMIC DNA]</scope>
    <source>
        <strain evidence="1">GT-2023</strain>
        <tissue evidence="1">Liver</tissue>
    </source>
</reference>
<protein>
    <submittedName>
        <fullName evidence="1">Uncharacterized protein</fullName>
    </submittedName>
</protein>
<evidence type="ECO:0000313" key="2">
    <source>
        <dbReference type="Proteomes" id="UP001558613"/>
    </source>
</evidence>
<comment type="caution">
    <text evidence="1">The sequence shown here is derived from an EMBL/GenBank/DDBJ whole genome shotgun (WGS) entry which is preliminary data.</text>
</comment>
<organism evidence="1 2">
    <name type="scientific">Cirrhinus molitorella</name>
    <name type="common">mud carp</name>
    <dbReference type="NCBI Taxonomy" id="172907"/>
    <lineage>
        <taxon>Eukaryota</taxon>
        <taxon>Metazoa</taxon>
        <taxon>Chordata</taxon>
        <taxon>Craniata</taxon>
        <taxon>Vertebrata</taxon>
        <taxon>Euteleostomi</taxon>
        <taxon>Actinopterygii</taxon>
        <taxon>Neopterygii</taxon>
        <taxon>Teleostei</taxon>
        <taxon>Ostariophysi</taxon>
        <taxon>Cypriniformes</taxon>
        <taxon>Cyprinidae</taxon>
        <taxon>Labeoninae</taxon>
        <taxon>Labeonini</taxon>
        <taxon>Cirrhinus</taxon>
    </lineage>
</organism>
<proteinExistence type="predicted"/>
<gene>
    <name evidence="1" type="ORF">QQF64_008099</name>
</gene>
<name>A0ABR3M564_9TELE</name>
<sequence>MEIQQKSRILNNLHQSLYENTQRIILLSLLLLGGAATAASPETTAASASRSGIFSGISRYNGGIGISQRHLQRHLQ</sequence>
<dbReference type="EMBL" id="JAYMGO010000015">
    <property type="protein sequence ID" value="KAL1260272.1"/>
    <property type="molecule type" value="Genomic_DNA"/>
</dbReference>
<evidence type="ECO:0000313" key="1">
    <source>
        <dbReference type="EMBL" id="KAL1260272.1"/>
    </source>
</evidence>
<dbReference type="Proteomes" id="UP001558613">
    <property type="component" value="Unassembled WGS sequence"/>
</dbReference>
<accession>A0ABR3M564</accession>